<keyword evidence="2" id="KW-0012">Acyltransferase</keyword>
<dbReference type="Proteomes" id="UP000185612">
    <property type="component" value="Unassembled WGS sequence"/>
</dbReference>
<accession>A0A1Q5PZH2</accession>
<dbReference type="CDD" id="cd04301">
    <property type="entry name" value="NAT_SF"/>
    <property type="match status" value="1"/>
</dbReference>
<evidence type="ECO:0000259" key="3">
    <source>
        <dbReference type="PROSITE" id="PS51186"/>
    </source>
</evidence>
<evidence type="ECO:0000256" key="1">
    <source>
        <dbReference type="ARBA" id="ARBA00022679"/>
    </source>
</evidence>
<dbReference type="SUPFAM" id="SSF55729">
    <property type="entry name" value="Acyl-CoA N-acyltransferases (Nat)"/>
    <property type="match status" value="1"/>
</dbReference>
<organism evidence="4 5">
    <name type="scientific">Buchananella hordeovulneris</name>
    <dbReference type="NCBI Taxonomy" id="52770"/>
    <lineage>
        <taxon>Bacteria</taxon>
        <taxon>Bacillati</taxon>
        <taxon>Actinomycetota</taxon>
        <taxon>Actinomycetes</taxon>
        <taxon>Actinomycetales</taxon>
        <taxon>Actinomycetaceae</taxon>
        <taxon>Buchananella</taxon>
    </lineage>
</organism>
<proteinExistence type="predicted"/>
<keyword evidence="1" id="KW-0808">Transferase</keyword>
<keyword evidence="5" id="KW-1185">Reference proteome</keyword>
<evidence type="ECO:0000313" key="5">
    <source>
        <dbReference type="Proteomes" id="UP000185612"/>
    </source>
</evidence>
<name>A0A1Q5PZH2_9ACTO</name>
<comment type="caution">
    <text evidence="4">The sequence shown here is derived from an EMBL/GenBank/DDBJ whole genome shotgun (WGS) entry which is preliminary data.</text>
</comment>
<feature type="domain" description="N-acetyltransferase" evidence="3">
    <location>
        <begin position="3"/>
        <end position="161"/>
    </location>
</feature>
<dbReference type="InterPro" id="IPR050832">
    <property type="entry name" value="Bact_Acetyltransf"/>
</dbReference>
<dbReference type="InterPro" id="IPR016181">
    <property type="entry name" value="Acyl_CoA_acyltransferase"/>
</dbReference>
<dbReference type="EMBL" id="MQVS01000001">
    <property type="protein sequence ID" value="OKL52845.1"/>
    <property type="molecule type" value="Genomic_DNA"/>
</dbReference>
<dbReference type="OrthoDB" id="5243635at2"/>
<dbReference type="GO" id="GO:0016747">
    <property type="term" value="F:acyltransferase activity, transferring groups other than amino-acyl groups"/>
    <property type="evidence" value="ECO:0007669"/>
    <property type="project" value="InterPro"/>
</dbReference>
<dbReference type="AlphaFoldDB" id="A0A1Q5PZH2"/>
<protein>
    <recommendedName>
        <fullName evidence="3">N-acetyltransferase domain-containing protein</fullName>
    </recommendedName>
</protein>
<dbReference type="Gene3D" id="3.40.630.30">
    <property type="match status" value="1"/>
</dbReference>
<dbReference type="InterPro" id="IPR000182">
    <property type="entry name" value="GNAT_dom"/>
</dbReference>
<dbReference type="PANTHER" id="PTHR43877">
    <property type="entry name" value="AMINOALKYLPHOSPHONATE N-ACETYLTRANSFERASE-RELATED-RELATED"/>
    <property type="match status" value="1"/>
</dbReference>
<reference evidence="5" key="1">
    <citation type="submission" date="2016-12" db="EMBL/GenBank/DDBJ databases">
        <authorList>
            <person name="Meng X."/>
        </authorList>
    </citation>
    <scope>NUCLEOTIDE SEQUENCE [LARGE SCALE GENOMIC DNA]</scope>
    <source>
        <strain evidence="5">DSM 20732</strain>
    </source>
</reference>
<evidence type="ECO:0000313" key="4">
    <source>
        <dbReference type="EMBL" id="OKL52845.1"/>
    </source>
</evidence>
<dbReference type="PROSITE" id="PS51186">
    <property type="entry name" value="GNAT"/>
    <property type="match status" value="1"/>
</dbReference>
<dbReference type="Pfam" id="PF00583">
    <property type="entry name" value="Acetyltransf_1"/>
    <property type="match status" value="1"/>
</dbReference>
<dbReference type="RefSeq" id="WP_073822665.1">
    <property type="nucleotide sequence ID" value="NZ_MQVS01000001.1"/>
</dbReference>
<gene>
    <name evidence="4" type="ORF">BSZ40_01775</name>
</gene>
<sequence length="161" mass="17480">MRFALRPARPDDAPTLGALHHLVWQAAYGPLVPPSVWRERLVEHTVARWTRTLTRGTAAWPWLAYAGGTLVGFASAGPAPAGAVRDWELHALYVHPTAQGSGVAAELLTAALGQSPAFLWVAAGNARAQAFYRRHGFRADGARGHYPLTATVQLPIMRMIR</sequence>
<evidence type="ECO:0000256" key="2">
    <source>
        <dbReference type="ARBA" id="ARBA00023315"/>
    </source>
</evidence>
<dbReference type="STRING" id="52770.BSZ40_01775"/>